<dbReference type="InterPro" id="IPR004520">
    <property type="entry name" value="GTPase_MnmE"/>
</dbReference>
<evidence type="ECO:0000256" key="1">
    <source>
        <dbReference type="ARBA" id="ARBA00011043"/>
    </source>
</evidence>
<dbReference type="InterPro" id="IPR027368">
    <property type="entry name" value="MnmE_dom2"/>
</dbReference>
<dbReference type="Gene3D" id="3.40.50.300">
    <property type="entry name" value="P-loop containing nucleotide triphosphate hydrolases"/>
    <property type="match status" value="1"/>
</dbReference>
<comment type="caution">
    <text evidence="7">Lacks conserved residue(s) required for the propagation of feature annotation.</text>
</comment>
<comment type="function">
    <text evidence="7">Exhibits a very high intrinsic GTPase hydrolysis rate. Involved in the addition of a carboxymethylaminomethyl (cmnm) group at the wobble position (U34) of certain tRNAs, forming tRNA-cmnm(5)s(2)U34.</text>
</comment>
<evidence type="ECO:0000256" key="5">
    <source>
        <dbReference type="ARBA" id="ARBA00022958"/>
    </source>
</evidence>
<keyword evidence="4 7" id="KW-0460">Magnesium</keyword>
<keyword evidence="2 7" id="KW-0819">tRNA processing</keyword>
<evidence type="ECO:0000313" key="10">
    <source>
        <dbReference type="EMBL" id="HIY69278.1"/>
    </source>
</evidence>
<comment type="similarity">
    <text evidence="1 7 8">Belongs to the TRAFAC class TrmE-Era-EngA-EngB-Septin-like GTPase superfamily. TrmE GTPase family.</text>
</comment>
<dbReference type="InterPro" id="IPR005225">
    <property type="entry name" value="Small_GTP-bd"/>
</dbReference>
<feature type="binding site" evidence="7">
    <location>
        <position position="123"/>
    </location>
    <ligand>
        <name>(6S)-5-formyl-5,6,7,8-tetrahydrofolate</name>
        <dbReference type="ChEBI" id="CHEBI:57457"/>
    </ligand>
</feature>
<dbReference type="NCBIfam" id="TIGR00231">
    <property type="entry name" value="small_GTP"/>
    <property type="match status" value="1"/>
</dbReference>
<evidence type="ECO:0000256" key="7">
    <source>
        <dbReference type="HAMAP-Rule" id="MF_00379"/>
    </source>
</evidence>
<keyword evidence="7" id="KW-0963">Cytoplasm</keyword>
<dbReference type="AlphaFoldDB" id="A0A9D1Z0T0"/>
<dbReference type="InterPro" id="IPR031168">
    <property type="entry name" value="G_TrmE"/>
</dbReference>
<dbReference type="EC" id="3.6.-.-" evidence="7"/>
<feature type="domain" description="TrmE-type G" evidence="9">
    <location>
        <begin position="219"/>
        <end position="372"/>
    </location>
</feature>
<dbReference type="CDD" id="cd04164">
    <property type="entry name" value="trmE"/>
    <property type="match status" value="1"/>
</dbReference>
<dbReference type="InterPro" id="IPR018948">
    <property type="entry name" value="GTP-bd_TrmE_N"/>
</dbReference>
<evidence type="ECO:0000259" key="9">
    <source>
        <dbReference type="PROSITE" id="PS51709"/>
    </source>
</evidence>
<protein>
    <recommendedName>
        <fullName evidence="7">tRNA modification GTPase MnmE</fullName>
        <ecNumber evidence="7">3.6.-.-</ecNumber>
    </recommendedName>
</protein>
<feature type="binding site" evidence="7">
    <location>
        <position position="229"/>
    </location>
    <ligand>
        <name>K(+)</name>
        <dbReference type="ChEBI" id="CHEBI:29103"/>
    </ligand>
</feature>
<dbReference type="PRINTS" id="PR00326">
    <property type="entry name" value="GTP1OBG"/>
</dbReference>
<feature type="binding site" evidence="7">
    <location>
        <position position="23"/>
    </location>
    <ligand>
        <name>(6S)-5-formyl-5,6,7,8-tetrahydrofolate</name>
        <dbReference type="ChEBI" id="CHEBI:57457"/>
    </ligand>
</feature>
<evidence type="ECO:0000256" key="3">
    <source>
        <dbReference type="ARBA" id="ARBA00022741"/>
    </source>
</evidence>
<dbReference type="PANTHER" id="PTHR42714">
    <property type="entry name" value="TRNA MODIFICATION GTPASE GTPBP3"/>
    <property type="match status" value="1"/>
</dbReference>
<dbReference type="InterPro" id="IPR025867">
    <property type="entry name" value="MnmE_helical"/>
</dbReference>
<reference evidence="10" key="2">
    <citation type="submission" date="2021-04" db="EMBL/GenBank/DDBJ databases">
        <authorList>
            <person name="Gilroy R."/>
        </authorList>
    </citation>
    <scope>NUCLEOTIDE SEQUENCE</scope>
    <source>
        <strain evidence="10">5134</strain>
    </source>
</reference>
<evidence type="ECO:0000256" key="4">
    <source>
        <dbReference type="ARBA" id="ARBA00022842"/>
    </source>
</evidence>
<dbReference type="PANTHER" id="PTHR42714:SF2">
    <property type="entry name" value="TRNA MODIFICATION GTPASE GTPBP3, MITOCHONDRIAL"/>
    <property type="match status" value="1"/>
</dbReference>
<dbReference type="NCBIfam" id="TIGR00450">
    <property type="entry name" value="mnmE_trmE_thdF"/>
    <property type="match status" value="1"/>
</dbReference>
<dbReference type="PROSITE" id="PS51709">
    <property type="entry name" value="G_TRME"/>
    <property type="match status" value="1"/>
</dbReference>
<feature type="binding site" evidence="7">
    <location>
        <position position="253"/>
    </location>
    <ligand>
        <name>K(+)</name>
        <dbReference type="ChEBI" id="CHEBI:29103"/>
    </ligand>
</feature>
<evidence type="ECO:0000256" key="2">
    <source>
        <dbReference type="ARBA" id="ARBA00022694"/>
    </source>
</evidence>
<evidence type="ECO:0000256" key="8">
    <source>
        <dbReference type="RuleBase" id="RU003313"/>
    </source>
</evidence>
<feature type="binding site" evidence="7">
    <location>
        <position position="250"/>
    </location>
    <ligand>
        <name>K(+)</name>
        <dbReference type="ChEBI" id="CHEBI:29103"/>
    </ligand>
</feature>
<feature type="binding site" evidence="7">
    <location>
        <begin position="229"/>
        <end position="234"/>
    </location>
    <ligand>
        <name>GTP</name>
        <dbReference type="ChEBI" id="CHEBI:37565"/>
    </ligand>
</feature>
<dbReference type="InterPro" id="IPR027266">
    <property type="entry name" value="TrmE/GcvT-like"/>
</dbReference>
<dbReference type="Gene3D" id="3.30.1360.120">
    <property type="entry name" value="Probable tRNA modification gtpase trme, domain 1"/>
    <property type="match status" value="1"/>
</dbReference>
<evidence type="ECO:0000256" key="6">
    <source>
        <dbReference type="ARBA" id="ARBA00023134"/>
    </source>
</evidence>
<dbReference type="GO" id="GO:0046872">
    <property type="term" value="F:metal ion binding"/>
    <property type="evidence" value="ECO:0007669"/>
    <property type="project" value="UniProtKB-KW"/>
</dbReference>
<feature type="binding site" evidence="7">
    <location>
        <position position="452"/>
    </location>
    <ligand>
        <name>(6S)-5-formyl-5,6,7,8-tetrahydrofolate</name>
        <dbReference type="ChEBI" id="CHEBI:57457"/>
    </ligand>
</feature>
<dbReference type="EMBL" id="DXDA01000062">
    <property type="protein sequence ID" value="HIY69278.1"/>
    <property type="molecule type" value="Genomic_DNA"/>
</dbReference>
<comment type="caution">
    <text evidence="10">The sequence shown here is derived from an EMBL/GenBank/DDBJ whole genome shotgun (WGS) entry which is preliminary data.</text>
</comment>
<dbReference type="HAMAP" id="MF_00379">
    <property type="entry name" value="GTPase_MnmE"/>
    <property type="match status" value="1"/>
</dbReference>
<feature type="binding site" evidence="7">
    <location>
        <position position="84"/>
    </location>
    <ligand>
        <name>(6S)-5-formyl-5,6,7,8-tetrahydrofolate</name>
        <dbReference type="ChEBI" id="CHEBI:57457"/>
    </ligand>
</feature>
<feature type="binding site" evidence="7">
    <location>
        <begin position="248"/>
        <end position="254"/>
    </location>
    <ligand>
        <name>GTP</name>
        <dbReference type="ChEBI" id="CHEBI:37565"/>
    </ligand>
</feature>
<dbReference type="GO" id="GO:0003924">
    <property type="term" value="F:GTPase activity"/>
    <property type="evidence" value="ECO:0007669"/>
    <property type="project" value="UniProtKB-UniRule"/>
</dbReference>
<dbReference type="GO" id="GO:0002098">
    <property type="term" value="P:tRNA wobble uridine modification"/>
    <property type="evidence" value="ECO:0007669"/>
    <property type="project" value="TreeGrafter"/>
</dbReference>
<keyword evidence="3 7" id="KW-0547">Nucleotide-binding</keyword>
<dbReference type="CDD" id="cd14858">
    <property type="entry name" value="TrmE_N"/>
    <property type="match status" value="1"/>
</dbReference>
<keyword evidence="6 7" id="KW-0342">GTP-binding</keyword>
<dbReference type="GO" id="GO:0030488">
    <property type="term" value="P:tRNA methylation"/>
    <property type="evidence" value="ECO:0007669"/>
    <property type="project" value="TreeGrafter"/>
</dbReference>
<name>A0A9D1Z0T0_9BACT</name>
<comment type="cofactor">
    <cofactor evidence="7">
        <name>K(+)</name>
        <dbReference type="ChEBI" id="CHEBI:29103"/>
    </cofactor>
    <text evidence="7">Binds 1 potassium ion per subunit.</text>
</comment>
<proteinExistence type="inferred from homology"/>
<comment type="subcellular location">
    <subcellularLocation>
        <location evidence="7">Cytoplasm</location>
    </subcellularLocation>
</comment>
<keyword evidence="7" id="KW-0479">Metal-binding</keyword>
<evidence type="ECO:0000313" key="11">
    <source>
        <dbReference type="Proteomes" id="UP000886844"/>
    </source>
</evidence>
<feature type="binding site" evidence="7">
    <location>
        <position position="233"/>
    </location>
    <ligand>
        <name>Mg(2+)</name>
        <dbReference type="ChEBI" id="CHEBI:18420"/>
    </ligand>
</feature>
<dbReference type="GO" id="GO:0005525">
    <property type="term" value="F:GTP binding"/>
    <property type="evidence" value="ECO:0007669"/>
    <property type="project" value="UniProtKB-UniRule"/>
</dbReference>
<dbReference type="Pfam" id="PF01926">
    <property type="entry name" value="MMR_HSR1"/>
    <property type="match status" value="1"/>
</dbReference>
<dbReference type="Pfam" id="PF12631">
    <property type="entry name" value="MnmE_helical"/>
    <property type="match status" value="1"/>
</dbReference>
<dbReference type="Pfam" id="PF10396">
    <property type="entry name" value="TrmE_N"/>
    <property type="match status" value="1"/>
</dbReference>
<dbReference type="Proteomes" id="UP000886844">
    <property type="component" value="Unassembled WGS sequence"/>
</dbReference>
<organism evidence="10 11">
    <name type="scientific">Candidatus Alistipes intestinigallinarum</name>
    <dbReference type="NCBI Taxonomy" id="2838440"/>
    <lineage>
        <taxon>Bacteria</taxon>
        <taxon>Pseudomonadati</taxon>
        <taxon>Bacteroidota</taxon>
        <taxon>Bacteroidia</taxon>
        <taxon>Bacteroidales</taxon>
        <taxon>Rikenellaceae</taxon>
        <taxon>Alistipes</taxon>
    </lineage>
</organism>
<sequence length="452" mass="48852">MILDHDTIVAPATAPGGAIAVVRVSGSEAFVLCDRIFRGRTPLAAAAGNTVHYGRILDGERVVDDVLATVFRAPYSYTGEDSVEISCHGSSYIVSEILRLLIAAGGRMAQPGEFTIRAYLAGKLDLSQAEAVADLIASSNRAAHALATNQMRGEYSEELEGLRDQLLNLTSLLELELDFSEEDVEFADRRALRETMERIGAEIDRLRGSFALGNAIKQGVAVAIVGAPNVGKSTLLNRLLNEDRAMVSEIAGTTRDVIEERANIGGVLFRFLDTAGIRATEDRLERMGIDRTMESIRRAQVVIRLIDAQAQGDSAAPALEFELRPDQRLLTIYNKLDAAPEGFRLPEGAIGISAKRGQGIDALCEALREAVDTEGLYHGDAVVSNSRHYEALTAARESLDRALAGMDEGLPADLLSEEIRPVIRHLGEITGRGAIAPDEVLENIFSKFCIGK</sequence>
<feature type="binding site" evidence="7">
    <location>
        <position position="248"/>
    </location>
    <ligand>
        <name>K(+)</name>
        <dbReference type="ChEBI" id="CHEBI:29103"/>
    </ligand>
</feature>
<keyword evidence="7" id="KW-0378">Hydrolase</keyword>
<gene>
    <name evidence="7 10" type="primary">mnmE</name>
    <name evidence="7" type="synonym">trmE</name>
    <name evidence="10" type="ORF">H9828_07670</name>
</gene>
<reference evidence="10" key="1">
    <citation type="journal article" date="2021" name="PeerJ">
        <title>Extensive microbial diversity within the chicken gut microbiome revealed by metagenomics and culture.</title>
        <authorList>
            <person name="Gilroy R."/>
            <person name="Ravi A."/>
            <person name="Getino M."/>
            <person name="Pursley I."/>
            <person name="Horton D.L."/>
            <person name="Alikhan N.F."/>
            <person name="Baker D."/>
            <person name="Gharbi K."/>
            <person name="Hall N."/>
            <person name="Watson M."/>
            <person name="Adriaenssens E.M."/>
            <person name="Foster-Nyarko E."/>
            <person name="Jarju S."/>
            <person name="Secka A."/>
            <person name="Antonio M."/>
            <person name="Oren A."/>
            <person name="Chaudhuri R.R."/>
            <person name="La Ragione R."/>
            <person name="Hildebrand F."/>
            <person name="Pallen M.J."/>
        </authorList>
    </citation>
    <scope>NUCLEOTIDE SEQUENCE</scope>
    <source>
        <strain evidence="10">5134</strain>
    </source>
</reference>
<feature type="binding site" evidence="7">
    <location>
        <position position="254"/>
    </location>
    <ligand>
        <name>Mg(2+)</name>
        <dbReference type="ChEBI" id="CHEBI:18420"/>
    </ligand>
</feature>
<accession>A0A9D1Z0T0</accession>
<dbReference type="SUPFAM" id="SSF52540">
    <property type="entry name" value="P-loop containing nucleoside triphosphate hydrolases"/>
    <property type="match status" value="1"/>
</dbReference>
<comment type="subunit">
    <text evidence="7">Homodimer. Heterotetramer of two MnmE and two MnmG subunits.</text>
</comment>
<keyword evidence="5 7" id="KW-0630">Potassium</keyword>
<dbReference type="GO" id="GO:0005829">
    <property type="term" value="C:cytosol"/>
    <property type="evidence" value="ECO:0007669"/>
    <property type="project" value="TreeGrafter"/>
</dbReference>
<dbReference type="InterPro" id="IPR027417">
    <property type="entry name" value="P-loop_NTPase"/>
</dbReference>
<dbReference type="InterPro" id="IPR006073">
    <property type="entry name" value="GTP-bd"/>
</dbReference>
<feature type="binding site" evidence="7">
    <location>
        <begin position="273"/>
        <end position="276"/>
    </location>
    <ligand>
        <name>GTP</name>
        <dbReference type="ChEBI" id="CHEBI:37565"/>
    </ligand>
</feature>
<dbReference type="Gene3D" id="1.20.120.430">
    <property type="entry name" value="tRNA modification GTPase MnmE domain 2"/>
    <property type="match status" value="1"/>
</dbReference>
<dbReference type="SUPFAM" id="SSF116878">
    <property type="entry name" value="TrmE connector domain"/>
    <property type="match status" value="1"/>
</dbReference>